<evidence type="ECO:0000313" key="2">
    <source>
        <dbReference type="Proteomes" id="UP000244903"/>
    </source>
</evidence>
<dbReference type="KEGG" id="dpc:A6048_10955"/>
<dbReference type="REBASE" id="250548">
    <property type="entry name" value="DpsILA1McrBCP"/>
</dbReference>
<dbReference type="Proteomes" id="UP000244903">
    <property type="component" value="Chromosome"/>
</dbReference>
<name>A0AAD0NNI0_9ACTN</name>
<accession>A0AAD0NNI0</accession>
<proteinExistence type="predicted"/>
<evidence type="ECO:0000313" key="1">
    <source>
        <dbReference type="EMBL" id="AWH95937.1"/>
    </source>
</evidence>
<reference evidence="1 2" key="1">
    <citation type="submission" date="2016-04" db="EMBL/GenBank/DDBJ databases">
        <title>Complete genome sequence of the haloalkaliphilic hydrocarbon-degrading bacterium Dietzia psychralcaliphila ILA-1T, isolated from a drain of a fish product-processing plant.</title>
        <authorList>
            <person name="Zhao J."/>
            <person name="Hu B."/>
            <person name="Geng S."/>
            <person name="Nie Y."/>
            <person name="Tang Y."/>
        </authorList>
    </citation>
    <scope>NUCLEOTIDE SEQUENCE [LARGE SCALE GENOMIC DNA]</scope>
    <source>
        <strain evidence="1 2">ILA-1</strain>
    </source>
</reference>
<dbReference type="PIRSF" id="PIRSF003109">
    <property type="entry name" value="McrC"/>
    <property type="match status" value="1"/>
</dbReference>
<dbReference type="Pfam" id="PF10117">
    <property type="entry name" value="McrBC"/>
    <property type="match status" value="1"/>
</dbReference>
<keyword evidence="2" id="KW-1185">Reference proteome</keyword>
<keyword evidence="1" id="KW-0378">Hydrolase</keyword>
<protein>
    <submittedName>
        <fullName evidence="1">Restriction endonuclease</fullName>
    </submittedName>
</protein>
<dbReference type="GO" id="GO:0009307">
    <property type="term" value="P:DNA restriction-modification system"/>
    <property type="evidence" value="ECO:0007669"/>
    <property type="project" value="InterPro"/>
</dbReference>
<keyword evidence="1" id="KW-0540">Nuclease</keyword>
<organism evidence="1 2">
    <name type="scientific">Dietzia psychralcaliphila</name>
    <dbReference type="NCBI Taxonomy" id="139021"/>
    <lineage>
        <taxon>Bacteria</taxon>
        <taxon>Bacillati</taxon>
        <taxon>Actinomycetota</taxon>
        <taxon>Actinomycetes</taxon>
        <taxon>Mycobacteriales</taxon>
        <taxon>Dietziaceae</taxon>
        <taxon>Dietzia</taxon>
    </lineage>
</organism>
<dbReference type="GO" id="GO:0004519">
    <property type="term" value="F:endonuclease activity"/>
    <property type="evidence" value="ECO:0007669"/>
    <property type="project" value="UniProtKB-KW"/>
</dbReference>
<gene>
    <name evidence="1" type="ORF">A6048_10955</name>
</gene>
<dbReference type="EMBL" id="CP015453">
    <property type="protein sequence ID" value="AWH95937.1"/>
    <property type="molecule type" value="Genomic_DNA"/>
</dbReference>
<dbReference type="InterPro" id="IPR014407">
    <property type="entry name" value="McrC_bac"/>
</dbReference>
<dbReference type="PANTHER" id="PTHR38733:SF1">
    <property type="entry name" value="TYPE IV METHYL-DIRECTED RESTRICTION ENZYME ECOKMCRBC"/>
    <property type="match status" value="1"/>
</dbReference>
<sequence>MTSNFIFIRNIYVMMAYAFRAIQKAGDEHLEVEQFDKLHDLFAEILVRGVGTQVKRGLHHDYLHRREELATVRGRIDVSRSISEHSRARGRLICSYDEYDSDTPHNRALKSVIILLVRHGEIRKDRKEALRRLLPYLDAVTTISPTSIRWNTLTYHRSNASYRLLLGACELVVRGLLPTEGSGNRKLTTWLSDDAMSQLYERFLMEYFIFHHRELSPSAPHIDWDYDYSLSSGTGQLPAMKTDLRLRGGHKTLIVDAKYYSKSMHTGQWGKESVSSSNLYQILAYTKNADIEQDGSVSGLLMYARTDAPSQPDLDMTVQGSRIGARTLDLNVPWNQLRTQLDGITEWLES</sequence>
<dbReference type="RefSeq" id="WP_107748996.1">
    <property type="nucleotide sequence ID" value="NZ_CP015453.1"/>
</dbReference>
<dbReference type="PANTHER" id="PTHR38733">
    <property type="entry name" value="PROTEIN MCRC"/>
    <property type="match status" value="1"/>
</dbReference>
<dbReference type="NCBIfam" id="NF007277">
    <property type="entry name" value="PRK09736.1"/>
    <property type="match status" value="1"/>
</dbReference>
<dbReference type="InterPro" id="IPR019292">
    <property type="entry name" value="McrC"/>
</dbReference>
<dbReference type="AlphaFoldDB" id="A0AAD0NNI0"/>
<keyword evidence="1" id="KW-0255">Endonuclease</keyword>